<dbReference type="SUPFAM" id="SSF48295">
    <property type="entry name" value="TrpR-like"/>
    <property type="match status" value="1"/>
</dbReference>
<dbReference type="GO" id="GO:0005886">
    <property type="term" value="C:plasma membrane"/>
    <property type="evidence" value="ECO:0007669"/>
    <property type="project" value="TreeGrafter"/>
</dbReference>
<name>X0ZSC9_9ZZZZ</name>
<protein>
    <recommendedName>
        <fullName evidence="1">Chromosomal replication initiator DnaA C-terminal domain-containing protein</fullName>
    </recommendedName>
</protein>
<dbReference type="GO" id="GO:0005524">
    <property type="term" value="F:ATP binding"/>
    <property type="evidence" value="ECO:0007669"/>
    <property type="project" value="InterPro"/>
</dbReference>
<dbReference type="InterPro" id="IPR013159">
    <property type="entry name" value="DnaA_C"/>
</dbReference>
<dbReference type="InterPro" id="IPR018312">
    <property type="entry name" value="Chromosome_initiator_DnaA_CS"/>
</dbReference>
<dbReference type="Gene3D" id="1.10.1750.10">
    <property type="match status" value="1"/>
</dbReference>
<dbReference type="GO" id="GO:0003688">
    <property type="term" value="F:DNA replication origin binding"/>
    <property type="evidence" value="ECO:0007669"/>
    <property type="project" value="InterPro"/>
</dbReference>
<organism evidence="2">
    <name type="scientific">marine sediment metagenome</name>
    <dbReference type="NCBI Taxonomy" id="412755"/>
    <lineage>
        <taxon>unclassified sequences</taxon>
        <taxon>metagenomes</taxon>
        <taxon>ecological metagenomes</taxon>
    </lineage>
</organism>
<dbReference type="PANTHER" id="PTHR30050:SF2">
    <property type="entry name" value="CHROMOSOMAL REPLICATION INITIATOR PROTEIN DNAA"/>
    <property type="match status" value="1"/>
</dbReference>
<dbReference type="PANTHER" id="PTHR30050">
    <property type="entry name" value="CHROMOSOMAL REPLICATION INITIATOR PROTEIN DNAA"/>
    <property type="match status" value="1"/>
</dbReference>
<dbReference type="SMART" id="SM00760">
    <property type="entry name" value="Bac_DnaA_C"/>
    <property type="match status" value="1"/>
</dbReference>
<evidence type="ECO:0000313" key="2">
    <source>
        <dbReference type="EMBL" id="GAG51131.1"/>
    </source>
</evidence>
<evidence type="ECO:0000259" key="1">
    <source>
        <dbReference type="SMART" id="SM00760"/>
    </source>
</evidence>
<dbReference type="PROSITE" id="PS01008">
    <property type="entry name" value="DNAA"/>
    <property type="match status" value="1"/>
</dbReference>
<dbReference type="CDD" id="cd06571">
    <property type="entry name" value="Bac_DnaA_C"/>
    <property type="match status" value="1"/>
</dbReference>
<comment type="caution">
    <text evidence="2">The sequence shown here is derived from an EMBL/GenBank/DDBJ whole genome shotgun (WGS) entry which is preliminary data.</text>
</comment>
<dbReference type="EMBL" id="BARS01054716">
    <property type="protein sequence ID" value="GAG51131.1"/>
    <property type="molecule type" value="Genomic_DNA"/>
</dbReference>
<feature type="non-terminal residue" evidence="2">
    <location>
        <position position="1"/>
    </location>
</feature>
<gene>
    <name evidence="2" type="ORF">S01H1_80945</name>
</gene>
<dbReference type="InterPro" id="IPR010921">
    <property type="entry name" value="Trp_repressor/repl_initiator"/>
</dbReference>
<reference evidence="2" key="1">
    <citation type="journal article" date="2014" name="Front. Microbiol.">
        <title>High frequency of phylogenetically diverse reductive dehalogenase-homologous genes in deep subseafloor sedimentary metagenomes.</title>
        <authorList>
            <person name="Kawai M."/>
            <person name="Futagami T."/>
            <person name="Toyoda A."/>
            <person name="Takaki Y."/>
            <person name="Nishi S."/>
            <person name="Hori S."/>
            <person name="Arai W."/>
            <person name="Tsubouchi T."/>
            <person name="Morono Y."/>
            <person name="Uchiyama I."/>
            <person name="Ito T."/>
            <person name="Fujiyama A."/>
            <person name="Inagaki F."/>
            <person name="Takami H."/>
        </authorList>
    </citation>
    <scope>NUCLEOTIDE SEQUENCE</scope>
    <source>
        <strain evidence="2">Expedition CK06-06</strain>
    </source>
</reference>
<dbReference type="Pfam" id="PF08299">
    <property type="entry name" value="Bac_DnaA_C"/>
    <property type="match status" value="1"/>
</dbReference>
<feature type="domain" description="Chromosomal replication initiator DnaA C-terminal" evidence="1">
    <location>
        <begin position="5"/>
        <end position="74"/>
    </location>
</feature>
<accession>X0ZSC9</accession>
<dbReference type="AlphaFoldDB" id="X0ZSC9"/>
<sequence length="97" mass="10873">KPHPTTQAVLDAVAQYFDLDAPALTGKSRAMEIAEARHISMYLLREDAQQRVTEIARLLGGRDHSTIIYGLRKIDNALTKDPQFARQIGEIRTLLTT</sequence>
<proteinExistence type="predicted"/>
<dbReference type="GO" id="GO:0006275">
    <property type="term" value="P:regulation of DNA replication"/>
    <property type="evidence" value="ECO:0007669"/>
    <property type="project" value="InterPro"/>
</dbReference>
<dbReference type="GO" id="GO:0006270">
    <property type="term" value="P:DNA replication initiation"/>
    <property type="evidence" value="ECO:0007669"/>
    <property type="project" value="InterPro"/>
</dbReference>